<evidence type="ECO:0000256" key="7">
    <source>
        <dbReference type="ARBA" id="ARBA00022777"/>
    </source>
</evidence>
<evidence type="ECO:0000256" key="2">
    <source>
        <dbReference type="ARBA" id="ARBA00022448"/>
    </source>
</evidence>
<evidence type="ECO:0000256" key="4">
    <source>
        <dbReference type="ARBA" id="ARBA00022597"/>
    </source>
</evidence>
<keyword evidence="7" id="KW-0418">Kinase</keyword>
<accession>R7G8M9</accession>
<evidence type="ECO:0000313" key="9">
    <source>
        <dbReference type="EMBL" id="CDE23296.1"/>
    </source>
</evidence>
<reference evidence="9" key="1">
    <citation type="submission" date="2012-11" db="EMBL/GenBank/DDBJ databases">
        <title>Dependencies among metagenomic species, viruses, plasmids and units of genetic variation.</title>
        <authorList>
            <person name="Nielsen H.B."/>
            <person name="Almeida M."/>
            <person name="Juncker A.S."/>
            <person name="Rasmussen S."/>
            <person name="Li J."/>
            <person name="Sunagawa S."/>
            <person name="Plichta D."/>
            <person name="Gautier L."/>
            <person name="Le Chatelier E."/>
            <person name="Peletier E."/>
            <person name="Bonde I."/>
            <person name="Nielsen T."/>
            <person name="Manichanh C."/>
            <person name="Arumugam M."/>
            <person name="Batto J."/>
            <person name="Santos M.B.Q.D."/>
            <person name="Blom N."/>
            <person name="Borruel N."/>
            <person name="Burgdorf K.S."/>
            <person name="Boumezbeur F."/>
            <person name="Casellas F."/>
            <person name="Dore J."/>
            <person name="Guarner F."/>
            <person name="Hansen T."/>
            <person name="Hildebrand F."/>
            <person name="Kaas R.S."/>
            <person name="Kennedy S."/>
            <person name="Kristiansen K."/>
            <person name="Kultima J.R."/>
            <person name="Leonard P."/>
            <person name="Levenez F."/>
            <person name="Lund O."/>
            <person name="Moumen B."/>
            <person name="Le Paslier D."/>
            <person name="Pons N."/>
            <person name="Pedersen O."/>
            <person name="Prifti E."/>
            <person name="Qin J."/>
            <person name="Raes J."/>
            <person name="Tap J."/>
            <person name="Tims S."/>
            <person name="Ussery D.W."/>
            <person name="Yamada T."/>
            <person name="MetaHit consortium"/>
            <person name="Renault P."/>
            <person name="Sicheritz-Ponten T."/>
            <person name="Bork P."/>
            <person name="Wang J."/>
            <person name="Brunak S."/>
            <person name="Ehrlich S.D."/>
        </authorList>
    </citation>
    <scope>NUCLEOTIDE SEQUENCE [LARGE SCALE GENOMIC DNA]</scope>
</reference>
<dbReference type="GO" id="GO:0009401">
    <property type="term" value="P:phosphoenolpyruvate-dependent sugar phosphotransferase system"/>
    <property type="evidence" value="ECO:0007669"/>
    <property type="project" value="UniProtKB-KW"/>
</dbReference>
<comment type="caution">
    <text evidence="9">The sequence shown here is derived from an EMBL/GenBank/DDBJ whole genome shotgun (WGS) entry which is preliminary data.</text>
</comment>
<keyword evidence="2" id="KW-0813">Transport</keyword>
<dbReference type="Pfam" id="PF03830">
    <property type="entry name" value="PTSIIB_sorb"/>
    <property type="match status" value="1"/>
</dbReference>
<protein>
    <recommendedName>
        <fullName evidence="8">PTS EIIB type-4 domain-containing protein</fullName>
    </recommendedName>
</protein>
<evidence type="ECO:0000259" key="8">
    <source>
        <dbReference type="PROSITE" id="PS51101"/>
    </source>
</evidence>
<dbReference type="GO" id="GO:0008982">
    <property type="term" value="F:protein-N(PI)-phosphohistidine-sugar phosphotransferase activity"/>
    <property type="evidence" value="ECO:0007669"/>
    <property type="project" value="InterPro"/>
</dbReference>
<dbReference type="GO" id="GO:0016301">
    <property type="term" value="F:kinase activity"/>
    <property type="evidence" value="ECO:0007669"/>
    <property type="project" value="UniProtKB-KW"/>
</dbReference>
<keyword evidence="6" id="KW-0598">Phosphotransferase system</keyword>
<evidence type="ECO:0000256" key="6">
    <source>
        <dbReference type="ARBA" id="ARBA00022683"/>
    </source>
</evidence>
<evidence type="ECO:0000256" key="5">
    <source>
        <dbReference type="ARBA" id="ARBA00022679"/>
    </source>
</evidence>
<name>R7G8M9_9FIRM</name>
<dbReference type="Gene3D" id="3.40.35.10">
    <property type="entry name" value="Phosphotransferase system, sorbose subfamily IIB component"/>
    <property type="match status" value="1"/>
</dbReference>
<dbReference type="Proteomes" id="UP000018093">
    <property type="component" value="Unassembled WGS sequence"/>
</dbReference>
<keyword evidence="4" id="KW-0762">Sugar transport</keyword>
<dbReference type="PROSITE" id="PS51101">
    <property type="entry name" value="PTS_EIIB_TYPE_4"/>
    <property type="match status" value="1"/>
</dbReference>
<comment type="subcellular location">
    <subcellularLocation>
        <location evidence="1">Cytoplasm</location>
    </subcellularLocation>
</comment>
<dbReference type="CDD" id="cd00001">
    <property type="entry name" value="PTS_IIB_man"/>
    <property type="match status" value="1"/>
</dbReference>
<sequence length="157" mass="17674">MGIIVCRVDDRLIHGQVATSWIRGNNIEVVVVVDDRIAKDATQLSILKVAAPAEVKVYAQSVEKFTEKYKMGILDKYRTMLVFENVYAPLALVENGIPIKTLNLGGMRFKDGRKQITKALSVSEEEERAIHKLHELGVDLEHRQVMADNKVDVMTLL</sequence>
<organism evidence="9 10">
    <name type="scientific">Amedibacillus dolichus CAG:375</name>
    <dbReference type="NCBI Taxonomy" id="1263076"/>
    <lineage>
        <taxon>Bacteria</taxon>
        <taxon>Bacillati</taxon>
        <taxon>Bacillota</taxon>
        <taxon>Erysipelotrichia</taxon>
        <taxon>Erysipelotrichales</taxon>
        <taxon>Erysipelotrichaceae</taxon>
        <taxon>Amedibacillus</taxon>
    </lineage>
</organism>
<evidence type="ECO:0000313" key="10">
    <source>
        <dbReference type="Proteomes" id="UP000018093"/>
    </source>
</evidence>
<dbReference type="InterPro" id="IPR036667">
    <property type="entry name" value="PTS_IIB_sorbose-sp_sf"/>
</dbReference>
<dbReference type="InterPro" id="IPR004720">
    <property type="entry name" value="PTS_IIB_sorbose-sp"/>
</dbReference>
<gene>
    <name evidence="9" type="ORF">BN631_01748</name>
</gene>
<keyword evidence="5" id="KW-0808">Transferase</keyword>
<feature type="domain" description="PTS EIIB type-4" evidence="8">
    <location>
        <begin position="1"/>
        <end position="157"/>
    </location>
</feature>
<dbReference type="GO" id="GO:0005737">
    <property type="term" value="C:cytoplasm"/>
    <property type="evidence" value="ECO:0007669"/>
    <property type="project" value="UniProtKB-SubCell"/>
</dbReference>
<proteinExistence type="predicted"/>
<dbReference type="SUPFAM" id="SSF52728">
    <property type="entry name" value="PTS IIb component"/>
    <property type="match status" value="1"/>
</dbReference>
<dbReference type="RefSeq" id="WP_022420939.1">
    <property type="nucleotide sequence ID" value="NZ_FR898606.1"/>
</dbReference>
<evidence type="ECO:0000256" key="3">
    <source>
        <dbReference type="ARBA" id="ARBA00022490"/>
    </source>
</evidence>
<evidence type="ECO:0000256" key="1">
    <source>
        <dbReference type="ARBA" id="ARBA00004496"/>
    </source>
</evidence>
<keyword evidence="3" id="KW-0963">Cytoplasm</keyword>
<dbReference type="EMBL" id="CBIN010000233">
    <property type="protein sequence ID" value="CDE23296.1"/>
    <property type="molecule type" value="Genomic_DNA"/>
</dbReference>
<dbReference type="AlphaFoldDB" id="R7G8M9"/>